<keyword evidence="7" id="KW-0732">Signal</keyword>
<keyword evidence="6" id="KW-1015">Disulfide bond</keyword>
<dbReference type="InterPro" id="IPR023549">
    <property type="entry name" value="Subtilisin_inhibitor"/>
</dbReference>
<dbReference type="InterPro" id="IPR036819">
    <property type="entry name" value="Subtilisin_inhibitor-like_sf"/>
</dbReference>
<dbReference type="SUPFAM" id="SSF55399">
    <property type="entry name" value="Subtilisin inhibitor"/>
    <property type="match status" value="1"/>
</dbReference>
<name>A0ABN3X4L4_STRTU</name>
<gene>
    <name evidence="9" type="ORF">GCM10020221_35620</name>
</gene>
<dbReference type="Proteomes" id="UP001501102">
    <property type="component" value="Unassembled WGS sequence"/>
</dbReference>
<comment type="subcellular location">
    <subcellularLocation>
        <location evidence="1">Secreted</location>
    </subcellularLocation>
</comment>
<evidence type="ECO:0000313" key="10">
    <source>
        <dbReference type="Proteomes" id="UP001501102"/>
    </source>
</evidence>
<evidence type="ECO:0000256" key="2">
    <source>
        <dbReference type="ARBA" id="ARBA00010472"/>
    </source>
</evidence>
<evidence type="ECO:0000256" key="4">
    <source>
        <dbReference type="ARBA" id="ARBA00022690"/>
    </source>
</evidence>
<feature type="domain" description="Subtilisin inhibitor" evidence="8">
    <location>
        <begin position="44"/>
        <end position="115"/>
    </location>
</feature>
<reference evidence="9 10" key="1">
    <citation type="journal article" date="2019" name="Int. J. Syst. Evol. Microbiol.">
        <title>The Global Catalogue of Microorganisms (GCM) 10K type strain sequencing project: providing services to taxonomists for standard genome sequencing and annotation.</title>
        <authorList>
            <consortium name="The Broad Institute Genomics Platform"/>
            <consortium name="The Broad Institute Genome Sequencing Center for Infectious Disease"/>
            <person name="Wu L."/>
            <person name="Ma J."/>
        </authorList>
    </citation>
    <scope>NUCLEOTIDE SEQUENCE [LARGE SCALE GENOMIC DNA]</scope>
    <source>
        <strain evidence="9 10">JCM 4087</strain>
    </source>
</reference>
<evidence type="ECO:0000256" key="6">
    <source>
        <dbReference type="ARBA" id="ARBA00023157"/>
    </source>
</evidence>
<proteinExistence type="inferred from homology"/>
<dbReference type="Pfam" id="PF00720">
    <property type="entry name" value="SSI"/>
    <property type="match status" value="1"/>
</dbReference>
<protein>
    <recommendedName>
        <fullName evidence="8">Subtilisin inhibitor domain-containing protein</fullName>
    </recommendedName>
</protein>
<feature type="chain" id="PRO_5046807567" description="Subtilisin inhibitor domain-containing protein" evidence="7">
    <location>
        <begin position="24"/>
        <end position="145"/>
    </location>
</feature>
<accession>A0ABN3X4L4</accession>
<evidence type="ECO:0000256" key="7">
    <source>
        <dbReference type="SAM" id="SignalP"/>
    </source>
</evidence>
<keyword evidence="4" id="KW-0646">Protease inhibitor</keyword>
<comment type="caution">
    <text evidence="9">The sequence shown here is derived from an EMBL/GenBank/DDBJ whole genome shotgun (WGS) entry which is preliminary data.</text>
</comment>
<feature type="signal peptide" evidence="7">
    <location>
        <begin position="1"/>
        <end position="23"/>
    </location>
</feature>
<keyword evidence="3" id="KW-0964">Secreted</keyword>
<dbReference type="RefSeq" id="WP_344964535.1">
    <property type="nucleotide sequence ID" value="NZ_BAAAXZ010000133.1"/>
</dbReference>
<evidence type="ECO:0000256" key="1">
    <source>
        <dbReference type="ARBA" id="ARBA00004613"/>
    </source>
</evidence>
<evidence type="ECO:0000313" key="9">
    <source>
        <dbReference type="EMBL" id="GAA2936727.1"/>
    </source>
</evidence>
<sequence>MPLRRLALAAAPVLLLAAPAAAAAPLPLPPGPGAGDHLTVTVTDSGRQDGRYELYCHPAHGTVRDPKGACAQLDEQTRWGKDPFAPVPPGANCTMIYGGPDHAHVSGTWAGRPVDTGFSRTNGCEIARWNKFSRLLGDPPRPSGK</sequence>
<keyword evidence="5" id="KW-0722">Serine protease inhibitor</keyword>
<evidence type="ECO:0000256" key="3">
    <source>
        <dbReference type="ARBA" id="ARBA00022525"/>
    </source>
</evidence>
<dbReference type="Gene3D" id="3.30.350.10">
    <property type="entry name" value="Subtilisin inhibitor-like"/>
    <property type="match status" value="1"/>
</dbReference>
<organism evidence="9 10">
    <name type="scientific">Streptomyces thioluteus</name>
    <dbReference type="NCBI Taxonomy" id="66431"/>
    <lineage>
        <taxon>Bacteria</taxon>
        <taxon>Bacillati</taxon>
        <taxon>Actinomycetota</taxon>
        <taxon>Actinomycetes</taxon>
        <taxon>Kitasatosporales</taxon>
        <taxon>Streptomycetaceae</taxon>
        <taxon>Streptomyces</taxon>
    </lineage>
</organism>
<dbReference type="EMBL" id="BAAAXZ010000133">
    <property type="protein sequence ID" value="GAA2936727.1"/>
    <property type="molecule type" value="Genomic_DNA"/>
</dbReference>
<evidence type="ECO:0000256" key="5">
    <source>
        <dbReference type="ARBA" id="ARBA00022900"/>
    </source>
</evidence>
<keyword evidence="10" id="KW-1185">Reference proteome</keyword>
<evidence type="ECO:0000259" key="8">
    <source>
        <dbReference type="Pfam" id="PF00720"/>
    </source>
</evidence>
<comment type="similarity">
    <text evidence="2">Belongs to the protease inhibitor I16 (SSI) family.</text>
</comment>